<dbReference type="RefSeq" id="WP_212011049.1">
    <property type="nucleotide sequence ID" value="NZ_JAAFYZ010000074.1"/>
</dbReference>
<evidence type="ECO:0000259" key="2">
    <source>
        <dbReference type="PROSITE" id="PS50937"/>
    </source>
</evidence>
<dbReference type="PANTHER" id="PTHR30204:SF97">
    <property type="entry name" value="MERR FAMILY REGULATORY PROTEIN"/>
    <property type="match status" value="1"/>
</dbReference>
<dbReference type="Proteomes" id="UP000730482">
    <property type="component" value="Unassembled WGS sequence"/>
</dbReference>
<sequence>MKIGELSRRTGASIRSLRYYEEQGLLAPERLPSGYRVYDDRSVATVHRIRVLLSAGLGTSAIAEILPNVYDDSVVLTGRCPELHEGLAVERARITKQIEDLQTAREILDSLIGRPLVITGVKQPR</sequence>
<dbReference type="InterPro" id="IPR047057">
    <property type="entry name" value="MerR_fam"/>
</dbReference>
<keyword evidence="1" id="KW-0238">DNA-binding</keyword>
<reference evidence="3 4" key="1">
    <citation type="submission" date="2020-02" db="EMBL/GenBank/DDBJ databases">
        <title>Acidophilic actinobacteria isolated from forest soil.</title>
        <authorList>
            <person name="Golinska P."/>
        </authorList>
    </citation>
    <scope>NUCLEOTIDE SEQUENCE [LARGE SCALE GENOMIC DNA]</scope>
    <source>
        <strain evidence="3 4">NL8</strain>
    </source>
</reference>
<dbReference type="EMBL" id="JAAFYZ010000074">
    <property type="protein sequence ID" value="MBS2549490.1"/>
    <property type="molecule type" value="Genomic_DNA"/>
</dbReference>
<comment type="caution">
    <text evidence="3">The sequence shown here is derived from an EMBL/GenBank/DDBJ whole genome shotgun (WGS) entry which is preliminary data.</text>
</comment>
<dbReference type="InterPro" id="IPR000551">
    <property type="entry name" value="MerR-type_HTH_dom"/>
</dbReference>
<evidence type="ECO:0000256" key="1">
    <source>
        <dbReference type="ARBA" id="ARBA00023125"/>
    </source>
</evidence>
<dbReference type="PANTHER" id="PTHR30204">
    <property type="entry name" value="REDOX-CYCLING DRUG-SENSING TRANSCRIPTIONAL ACTIVATOR SOXR"/>
    <property type="match status" value="1"/>
</dbReference>
<dbReference type="PROSITE" id="PS50937">
    <property type="entry name" value="HTH_MERR_2"/>
    <property type="match status" value="1"/>
</dbReference>
<keyword evidence="4" id="KW-1185">Reference proteome</keyword>
<gene>
    <name evidence="3" type="ORF">KGQ19_21745</name>
</gene>
<evidence type="ECO:0000313" key="4">
    <source>
        <dbReference type="Proteomes" id="UP000730482"/>
    </source>
</evidence>
<protein>
    <submittedName>
        <fullName evidence="3">MerR family transcriptional regulator</fullName>
    </submittedName>
</protein>
<dbReference type="InterPro" id="IPR009061">
    <property type="entry name" value="DNA-bd_dom_put_sf"/>
</dbReference>
<proteinExistence type="predicted"/>
<evidence type="ECO:0000313" key="3">
    <source>
        <dbReference type="EMBL" id="MBS2549490.1"/>
    </source>
</evidence>
<feature type="domain" description="HTH merR-type" evidence="2">
    <location>
        <begin position="1"/>
        <end position="68"/>
    </location>
</feature>
<organism evidence="3 4">
    <name type="scientific">Catenulispora pinistramenti</name>
    <dbReference type="NCBI Taxonomy" id="2705254"/>
    <lineage>
        <taxon>Bacteria</taxon>
        <taxon>Bacillati</taxon>
        <taxon>Actinomycetota</taxon>
        <taxon>Actinomycetes</taxon>
        <taxon>Catenulisporales</taxon>
        <taxon>Catenulisporaceae</taxon>
        <taxon>Catenulispora</taxon>
    </lineage>
</organism>
<accession>A0ABS5KTZ7</accession>
<dbReference type="PRINTS" id="PR00040">
    <property type="entry name" value="HTHMERR"/>
</dbReference>
<dbReference type="Gene3D" id="1.10.1660.10">
    <property type="match status" value="1"/>
</dbReference>
<dbReference type="SMART" id="SM00422">
    <property type="entry name" value="HTH_MERR"/>
    <property type="match status" value="1"/>
</dbReference>
<dbReference type="Pfam" id="PF13411">
    <property type="entry name" value="MerR_1"/>
    <property type="match status" value="1"/>
</dbReference>
<name>A0ABS5KTZ7_9ACTN</name>
<dbReference type="SUPFAM" id="SSF46955">
    <property type="entry name" value="Putative DNA-binding domain"/>
    <property type="match status" value="1"/>
</dbReference>